<feature type="compositionally biased region" description="Polar residues" evidence="1">
    <location>
        <begin position="1"/>
        <end position="18"/>
    </location>
</feature>
<name>A0A016RWE6_9BILA</name>
<protein>
    <submittedName>
        <fullName evidence="2">Uncharacterized protein</fullName>
    </submittedName>
</protein>
<keyword evidence="3" id="KW-1185">Reference proteome</keyword>
<feature type="region of interest" description="Disordered" evidence="1">
    <location>
        <begin position="1"/>
        <end position="21"/>
    </location>
</feature>
<evidence type="ECO:0000313" key="3">
    <source>
        <dbReference type="Proteomes" id="UP000024635"/>
    </source>
</evidence>
<dbReference type="Proteomes" id="UP000024635">
    <property type="component" value="Unassembled WGS sequence"/>
</dbReference>
<reference evidence="3" key="1">
    <citation type="journal article" date="2015" name="Nat. Genet.">
        <title>The genome and transcriptome of the zoonotic hookworm Ancylostoma ceylanicum identify infection-specific gene families.</title>
        <authorList>
            <person name="Schwarz E.M."/>
            <person name="Hu Y."/>
            <person name="Antoshechkin I."/>
            <person name="Miller M.M."/>
            <person name="Sternberg P.W."/>
            <person name="Aroian R.V."/>
        </authorList>
    </citation>
    <scope>NUCLEOTIDE SEQUENCE</scope>
    <source>
        <strain evidence="3">HY135</strain>
    </source>
</reference>
<dbReference type="EMBL" id="JARK01001689">
    <property type="protein sequence ID" value="EYB82705.1"/>
    <property type="molecule type" value="Genomic_DNA"/>
</dbReference>
<evidence type="ECO:0000256" key="1">
    <source>
        <dbReference type="SAM" id="MobiDB-lite"/>
    </source>
</evidence>
<accession>A0A016RWE6</accession>
<evidence type="ECO:0000313" key="2">
    <source>
        <dbReference type="EMBL" id="EYB82705.1"/>
    </source>
</evidence>
<dbReference type="AlphaFoldDB" id="A0A016RWE6"/>
<proteinExistence type="predicted"/>
<comment type="caution">
    <text evidence="2">The sequence shown here is derived from an EMBL/GenBank/DDBJ whole genome shotgun (WGS) entry which is preliminary data.</text>
</comment>
<organism evidence="2 3">
    <name type="scientific">Ancylostoma ceylanicum</name>
    <dbReference type="NCBI Taxonomy" id="53326"/>
    <lineage>
        <taxon>Eukaryota</taxon>
        <taxon>Metazoa</taxon>
        <taxon>Ecdysozoa</taxon>
        <taxon>Nematoda</taxon>
        <taxon>Chromadorea</taxon>
        <taxon>Rhabditida</taxon>
        <taxon>Rhabditina</taxon>
        <taxon>Rhabditomorpha</taxon>
        <taxon>Strongyloidea</taxon>
        <taxon>Ancylostomatidae</taxon>
        <taxon>Ancylostomatinae</taxon>
        <taxon>Ancylostoma</taxon>
    </lineage>
</organism>
<feature type="region of interest" description="Disordered" evidence="1">
    <location>
        <begin position="59"/>
        <end position="79"/>
    </location>
</feature>
<sequence>MNTYFESNIQKQPRNQTVHVDCPKKSERIKCSLQLLTHSGVERYTWSGAIGDWSIRPIRQSESQSAPPTPGITPHTHTF</sequence>
<gene>
    <name evidence="2" type="primary">Acey_s0353.g3302</name>
    <name evidence="2" type="ORF">Y032_0353g3302</name>
</gene>